<keyword evidence="1" id="KW-0472">Membrane</keyword>
<protein>
    <submittedName>
        <fullName evidence="2">Uncharacterized protein</fullName>
    </submittedName>
</protein>
<gene>
    <name evidence="2" type="ORF">K469DRAFT_485378</name>
</gene>
<dbReference type="EMBL" id="ML994641">
    <property type="protein sequence ID" value="KAF2183750.1"/>
    <property type="molecule type" value="Genomic_DNA"/>
</dbReference>
<feature type="non-terminal residue" evidence="2">
    <location>
        <position position="145"/>
    </location>
</feature>
<dbReference type="Proteomes" id="UP000800200">
    <property type="component" value="Unassembled WGS sequence"/>
</dbReference>
<feature type="transmembrane region" description="Helical" evidence="1">
    <location>
        <begin position="103"/>
        <end position="128"/>
    </location>
</feature>
<feature type="transmembrane region" description="Helical" evidence="1">
    <location>
        <begin position="53"/>
        <end position="78"/>
    </location>
</feature>
<evidence type="ECO:0000313" key="3">
    <source>
        <dbReference type="Proteomes" id="UP000800200"/>
    </source>
</evidence>
<name>A0A6A6E0N8_9PEZI</name>
<dbReference type="PANTHER" id="PTHR34414:SF1">
    <property type="entry name" value="SUBTILISIN-LIKE SERINE PROTEASE"/>
    <property type="match status" value="1"/>
</dbReference>
<keyword evidence="3" id="KW-1185">Reference proteome</keyword>
<keyword evidence="1" id="KW-1133">Transmembrane helix</keyword>
<feature type="non-terminal residue" evidence="2">
    <location>
        <position position="1"/>
    </location>
</feature>
<dbReference type="AlphaFoldDB" id="A0A6A6E0N8"/>
<dbReference type="PANTHER" id="PTHR34414">
    <property type="entry name" value="HET DOMAIN-CONTAINING PROTEIN-RELATED"/>
    <property type="match status" value="1"/>
</dbReference>
<reference evidence="2" key="1">
    <citation type="journal article" date="2020" name="Stud. Mycol.">
        <title>101 Dothideomycetes genomes: a test case for predicting lifestyles and emergence of pathogens.</title>
        <authorList>
            <person name="Haridas S."/>
            <person name="Albert R."/>
            <person name="Binder M."/>
            <person name="Bloem J."/>
            <person name="Labutti K."/>
            <person name="Salamov A."/>
            <person name="Andreopoulos B."/>
            <person name="Baker S."/>
            <person name="Barry K."/>
            <person name="Bills G."/>
            <person name="Bluhm B."/>
            <person name="Cannon C."/>
            <person name="Castanera R."/>
            <person name="Culley D."/>
            <person name="Daum C."/>
            <person name="Ezra D."/>
            <person name="Gonzalez J."/>
            <person name="Henrissat B."/>
            <person name="Kuo A."/>
            <person name="Liang C."/>
            <person name="Lipzen A."/>
            <person name="Lutzoni F."/>
            <person name="Magnuson J."/>
            <person name="Mondo S."/>
            <person name="Nolan M."/>
            <person name="Ohm R."/>
            <person name="Pangilinan J."/>
            <person name="Park H.-J."/>
            <person name="Ramirez L."/>
            <person name="Alfaro M."/>
            <person name="Sun H."/>
            <person name="Tritt A."/>
            <person name="Yoshinaga Y."/>
            <person name="Zwiers L.-H."/>
            <person name="Turgeon B."/>
            <person name="Goodwin S."/>
            <person name="Spatafora J."/>
            <person name="Crous P."/>
            <person name="Grigoriev I."/>
        </authorList>
    </citation>
    <scope>NUCLEOTIDE SEQUENCE</scope>
    <source>
        <strain evidence="2">CBS 207.26</strain>
    </source>
</reference>
<dbReference type="Pfam" id="PF20246">
    <property type="entry name" value="DUF6601"/>
    <property type="match status" value="1"/>
</dbReference>
<dbReference type="InterPro" id="IPR046536">
    <property type="entry name" value="DUF6601"/>
</dbReference>
<dbReference type="OrthoDB" id="5086500at2759"/>
<proteinExistence type="predicted"/>
<sequence>WTSFCDFSRDLQDIGDENVSKRYTYGELRLSRLNFNAKIFLHKFYFQRLHPQYSAYFAQFYAPLLFVFGLISVILSAMQVETALEQLLPEQSAWVEFRLICRWLSTVTLTLVLLIVLGLLFLFSYRFFQEWHLAITMRLKKRREL</sequence>
<evidence type="ECO:0000313" key="2">
    <source>
        <dbReference type="EMBL" id="KAF2183750.1"/>
    </source>
</evidence>
<organism evidence="2 3">
    <name type="scientific">Zopfia rhizophila CBS 207.26</name>
    <dbReference type="NCBI Taxonomy" id="1314779"/>
    <lineage>
        <taxon>Eukaryota</taxon>
        <taxon>Fungi</taxon>
        <taxon>Dikarya</taxon>
        <taxon>Ascomycota</taxon>
        <taxon>Pezizomycotina</taxon>
        <taxon>Dothideomycetes</taxon>
        <taxon>Dothideomycetes incertae sedis</taxon>
        <taxon>Zopfiaceae</taxon>
        <taxon>Zopfia</taxon>
    </lineage>
</organism>
<evidence type="ECO:0000256" key="1">
    <source>
        <dbReference type="SAM" id="Phobius"/>
    </source>
</evidence>
<keyword evidence="1" id="KW-0812">Transmembrane</keyword>
<accession>A0A6A6E0N8</accession>